<evidence type="ECO:0008006" key="4">
    <source>
        <dbReference type="Google" id="ProtNLM"/>
    </source>
</evidence>
<protein>
    <recommendedName>
        <fullName evidence="4">RxLR effector protein</fullName>
    </recommendedName>
</protein>
<dbReference type="EMBL" id="QXFW01001474">
    <property type="protein sequence ID" value="KAE8990228.1"/>
    <property type="molecule type" value="Genomic_DNA"/>
</dbReference>
<name>A0A6A3J9X4_9STRA</name>
<evidence type="ECO:0000256" key="1">
    <source>
        <dbReference type="SAM" id="SignalP"/>
    </source>
</evidence>
<dbReference type="Proteomes" id="UP000460718">
    <property type="component" value="Unassembled WGS sequence"/>
</dbReference>
<keyword evidence="1" id="KW-0732">Signal</keyword>
<proteinExistence type="predicted"/>
<gene>
    <name evidence="2" type="ORF">PF011_g18439</name>
</gene>
<comment type="caution">
    <text evidence="2">The sequence shown here is derived from an EMBL/GenBank/DDBJ whole genome shotgun (WGS) entry which is preliminary data.</text>
</comment>
<dbReference type="AlphaFoldDB" id="A0A6A3J9X4"/>
<feature type="chain" id="PRO_5025660602" description="RxLR effector protein" evidence="1">
    <location>
        <begin position="27"/>
        <end position="54"/>
    </location>
</feature>
<organism evidence="2 3">
    <name type="scientific">Phytophthora fragariae</name>
    <dbReference type="NCBI Taxonomy" id="53985"/>
    <lineage>
        <taxon>Eukaryota</taxon>
        <taxon>Sar</taxon>
        <taxon>Stramenopiles</taxon>
        <taxon>Oomycota</taxon>
        <taxon>Peronosporomycetes</taxon>
        <taxon>Peronosporales</taxon>
        <taxon>Peronosporaceae</taxon>
        <taxon>Phytophthora</taxon>
    </lineage>
</organism>
<accession>A0A6A3J9X4</accession>
<evidence type="ECO:0000313" key="3">
    <source>
        <dbReference type="Proteomes" id="UP000460718"/>
    </source>
</evidence>
<evidence type="ECO:0000313" key="2">
    <source>
        <dbReference type="EMBL" id="KAE8990228.1"/>
    </source>
</evidence>
<feature type="signal peptide" evidence="1">
    <location>
        <begin position="1"/>
        <end position="26"/>
    </location>
</feature>
<reference evidence="2 3" key="1">
    <citation type="submission" date="2018-09" db="EMBL/GenBank/DDBJ databases">
        <title>Genomic investigation of the strawberry pathogen Phytophthora fragariae indicates pathogenicity is determined by transcriptional variation in three key races.</title>
        <authorList>
            <person name="Adams T.M."/>
            <person name="Armitage A.D."/>
            <person name="Sobczyk M.K."/>
            <person name="Bates H.J."/>
            <person name="Dunwell J.M."/>
            <person name="Nellist C.F."/>
            <person name="Harrison R.J."/>
        </authorList>
    </citation>
    <scope>NUCLEOTIDE SEQUENCE [LARGE SCALE GENOMIC DNA]</scope>
    <source>
        <strain evidence="2 3">SCRP245</strain>
    </source>
</reference>
<sequence length="54" mass="5957">MYCNVGITSQNPFIFIFLFLFLSVKAGCTCSLLKPHVVPHDSTSTTHSLPAFQP</sequence>